<comment type="caution">
    <text evidence="6">The sequence shown here is derived from an EMBL/GenBank/DDBJ whole genome shotgun (WGS) entry which is preliminary data.</text>
</comment>
<dbReference type="CDD" id="cd00831">
    <property type="entry name" value="CHS_like"/>
    <property type="match status" value="1"/>
</dbReference>
<keyword evidence="2" id="KW-0808">Transferase</keyword>
<keyword evidence="7" id="KW-1185">Reference proteome</keyword>
<evidence type="ECO:0000259" key="5">
    <source>
        <dbReference type="Pfam" id="PF02797"/>
    </source>
</evidence>
<dbReference type="SUPFAM" id="SSF53901">
    <property type="entry name" value="Thiolase-like"/>
    <property type="match status" value="2"/>
</dbReference>
<dbReference type="InterPro" id="IPR016039">
    <property type="entry name" value="Thiolase-like"/>
</dbReference>
<evidence type="ECO:0000313" key="7">
    <source>
        <dbReference type="Proteomes" id="UP000433652"/>
    </source>
</evidence>
<dbReference type="InterPro" id="IPR012328">
    <property type="entry name" value="Chalcone/stilbene_synt_C"/>
</dbReference>
<dbReference type="RefSeq" id="WP_159793367.1">
    <property type="nucleotide sequence ID" value="NZ_WTYM01000033.1"/>
</dbReference>
<name>A0A6I4STJ1_9SPHN</name>
<gene>
    <name evidence="6" type="ORF">GRI89_06480</name>
</gene>
<dbReference type="InterPro" id="IPR001099">
    <property type="entry name" value="Chalcone/stilbene_synt_N"/>
</dbReference>
<evidence type="ECO:0000256" key="3">
    <source>
        <dbReference type="PIRSR" id="PIRSR000451-1"/>
    </source>
</evidence>
<dbReference type="GO" id="GO:0016747">
    <property type="term" value="F:acyltransferase activity, transferring groups other than amino-acyl groups"/>
    <property type="evidence" value="ECO:0007669"/>
    <property type="project" value="InterPro"/>
</dbReference>
<evidence type="ECO:0000256" key="1">
    <source>
        <dbReference type="ARBA" id="ARBA00005531"/>
    </source>
</evidence>
<evidence type="ECO:0000313" key="6">
    <source>
        <dbReference type="EMBL" id="MXO59183.1"/>
    </source>
</evidence>
<feature type="active site" description="Acyl-thioester intermediate" evidence="3">
    <location>
        <position position="147"/>
    </location>
</feature>
<feature type="domain" description="Chalcone/stilbene synthase N-terminal" evidence="4">
    <location>
        <begin position="40"/>
        <end position="207"/>
    </location>
</feature>
<dbReference type="EMBL" id="WTYM01000033">
    <property type="protein sequence ID" value="MXO59183.1"/>
    <property type="molecule type" value="Genomic_DNA"/>
</dbReference>
<sequence>MPSYNSGARINAVASACPSHDVEATYRRWAEEILTDERDAKLFARMAERSGIEHRWSVLGKAADLTPGGFYTSGVSPTTAQRMAIYAREAPPLALEAIRKLPDFEGITHLVVASCTGFTAPGIDQIIARELGLPGNVERTLIGFMGCYAGATALRTAGHLANANPGAKVLVVTVELCSLHLQAKANLEATLAMAQFSDGAAAAIVSCEGPGLAIGEGLSATIEESSDLITWTIGDTGFLMNLSGEVPRRLSQAMADPALAGRIVNGGSAAEIDAWAVHPGGASILDAVERAFHLPETALAESRAVLRNCGNMSSAAVMFVLERIMRRKPERGVALAFGPGLAMEGFRFGWTDGDAV</sequence>
<dbReference type="AlphaFoldDB" id="A0A6I4STJ1"/>
<dbReference type="Gene3D" id="3.40.47.10">
    <property type="match status" value="2"/>
</dbReference>
<feature type="domain" description="Chalcone/stilbene synthase C-terminal" evidence="5">
    <location>
        <begin position="222"/>
        <end position="346"/>
    </location>
</feature>
<evidence type="ECO:0000256" key="2">
    <source>
        <dbReference type="ARBA" id="ARBA00022679"/>
    </source>
</evidence>
<dbReference type="PIRSF" id="PIRSF000451">
    <property type="entry name" value="PKS_III"/>
    <property type="match status" value="1"/>
</dbReference>
<dbReference type="Pfam" id="PF00195">
    <property type="entry name" value="Chal_sti_synt_N"/>
    <property type="match status" value="1"/>
</dbReference>
<protein>
    <submittedName>
        <fullName evidence="6">Type III polyketide synthase</fullName>
    </submittedName>
</protein>
<organism evidence="6 7">
    <name type="scientific">Croceibacterium salegens</name>
    <dbReference type="NCBI Taxonomy" id="1737568"/>
    <lineage>
        <taxon>Bacteria</taxon>
        <taxon>Pseudomonadati</taxon>
        <taxon>Pseudomonadota</taxon>
        <taxon>Alphaproteobacteria</taxon>
        <taxon>Sphingomonadales</taxon>
        <taxon>Erythrobacteraceae</taxon>
        <taxon>Croceibacterium</taxon>
    </lineage>
</organism>
<dbReference type="Proteomes" id="UP000433652">
    <property type="component" value="Unassembled WGS sequence"/>
</dbReference>
<comment type="similarity">
    <text evidence="1">Belongs to the thiolase-like superfamily. Chalcone/stilbene synthases family.</text>
</comment>
<reference evidence="6 7" key="1">
    <citation type="submission" date="2019-12" db="EMBL/GenBank/DDBJ databases">
        <title>Genomic-based taxomic classification of the family Erythrobacteraceae.</title>
        <authorList>
            <person name="Xu L."/>
        </authorList>
    </citation>
    <scope>NUCLEOTIDE SEQUENCE [LARGE SCALE GENOMIC DNA]</scope>
    <source>
        <strain evidence="6 7">MCCC 1K01500</strain>
    </source>
</reference>
<dbReference type="PANTHER" id="PTHR11877">
    <property type="entry name" value="HYDROXYMETHYLGLUTARYL-COA SYNTHASE"/>
    <property type="match status" value="1"/>
</dbReference>
<dbReference type="OrthoDB" id="9786288at2"/>
<dbReference type="Pfam" id="PF02797">
    <property type="entry name" value="Chal_sti_synt_C"/>
    <property type="match status" value="1"/>
</dbReference>
<accession>A0A6I4STJ1</accession>
<dbReference type="GO" id="GO:0030639">
    <property type="term" value="P:polyketide biosynthetic process"/>
    <property type="evidence" value="ECO:0007669"/>
    <property type="project" value="TreeGrafter"/>
</dbReference>
<dbReference type="InterPro" id="IPR011141">
    <property type="entry name" value="Polyketide_synthase_type-III"/>
</dbReference>
<dbReference type="PANTHER" id="PTHR11877:SF46">
    <property type="entry name" value="TYPE III POLYKETIDE SYNTHASE A"/>
    <property type="match status" value="1"/>
</dbReference>
<proteinExistence type="inferred from homology"/>
<evidence type="ECO:0000259" key="4">
    <source>
        <dbReference type="Pfam" id="PF00195"/>
    </source>
</evidence>